<evidence type="ECO:0000259" key="1">
    <source>
        <dbReference type="Pfam" id="PF14540"/>
    </source>
</evidence>
<dbReference type="Gene3D" id="1.20.120.330">
    <property type="entry name" value="Nucleotidyltransferases domain 2"/>
    <property type="match status" value="1"/>
</dbReference>
<comment type="caution">
    <text evidence="4">The sequence shown here is derived from an EMBL/GenBank/DDBJ whole genome shotgun (WGS) entry which is preliminary data.</text>
</comment>
<dbReference type="InterPro" id="IPR029348">
    <property type="entry name" value="NTF-like"/>
</dbReference>
<feature type="domain" description="YgxA-like helix-turn-helix" evidence="2">
    <location>
        <begin position="232"/>
        <end position="279"/>
    </location>
</feature>
<evidence type="ECO:0000313" key="5">
    <source>
        <dbReference type="Proteomes" id="UP001580407"/>
    </source>
</evidence>
<organism evidence="4 5">
    <name type="scientific">Paenibacillus terreus</name>
    <dbReference type="NCBI Taxonomy" id="1387834"/>
    <lineage>
        <taxon>Bacteria</taxon>
        <taxon>Bacillati</taxon>
        <taxon>Bacillota</taxon>
        <taxon>Bacilli</taxon>
        <taxon>Bacillales</taxon>
        <taxon>Paenibacillaceae</taxon>
        <taxon>Paenibacillus</taxon>
    </lineage>
</organism>
<dbReference type="InterPro" id="IPR054515">
    <property type="entry name" value="YgxA-like_substrate-bd"/>
</dbReference>
<proteinExistence type="predicted"/>
<evidence type="ECO:0000259" key="3">
    <source>
        <dbReference type="Pfam" id="PF22339"/>
    </source>
</evidence>
<dbReference type="RefSeq" id="WP_375528255.1">
    <property type="nucleotide sequence ID" value="NZ_JBHILM010000043.1"/>
</dbReference>
<accession>A0ABV5BFU4</accession>
<protein>
    <submittedName>
        <fullName evidence="4">Nucleotidyltransferase-like protein</fullName>
    </submittedName>
</protein>
<dbReference type="Gene3D" id="3.30.460.10">
    <property type="entry name" value="Beta Polymerase, domain 2"/>
    <property type="match status" value="1"/>
</dbReference>
<keyword evidence="5" id="KW-1185">Reference proteome</keyword>
<dbReference type="InterPro" id="IPR041143">
    <property type="entry name" value="YgxA_HTH"/>
</dbReference>
<name>A0ABV5BFU4_9BACL</name>
<reference evidence="4 5" key="1">
    <citation type="submission" date="2024-09" db="EMBL/GenBank/DDBJ databases">
        <authorList>
            <person name="Ruan L."/>
        </authorList>
    </citation>
    <scope>NUCLEOTIDE SEQUENCE [LARGE SCALE GENOMIC DNA]</scope>
    <source>
        <strain evidence="4 5">D33</strain>
    </source>
</reference>
<dbReference type="Pfam" id="PF18576">
    <property type="entry name" value="HTH_52"/>
    <property type="match status" value="1"/>
</dbReference>
<dbReference type="EMBL" id="JBHILM010000043">
    <property type="protein sequence ID" value="MFB5684587.1"/>
    <property type="molecule type" value="Genomic_DNA"/>
</dbReference>
<feature type="domain" description="YgxA-like substrate binding" evidence="3">
    <location>
        <begin position="127"/>
        <end position="224"/>
    </location>
</feature>
<evidence type="ECO:0000313" key="4">
    <source>
        <dbReference type="EMBL" id="MFB5684587.1"/>
    </source>
</evidence>
<evidence type="ECO:0000259" key="2">
    <source>
        <dbReference type="Pfam" id="PF18576"/>
    </source>
</evidence>
<dbReference type="InterPro" id="IPR043519">
    <property type="entry name" value="NT_sf"/>
</dbReference>
<dbReference type="Proteomes" id="UP001580407">
    <property type="component" value="Unassembled WGS sequence"/>
</dbReference>
<dbReference type="Pfam" id="PF22339">
    <property type="entry name" value="YgxA-like_sub_bind"/>
    <property type="match status" value="1"/>
</dbReference>
<dbReference type="Pfam" id="PF14540">
    <property type="entry name" value="NTF-like"/>
    <property type="match status" value="1"/>
</dbReference>
<gene>
    <name evidence="4" type="ORF">ACE3NQ_27135</name>
</gene>
<feature type="domain" description="Nucleotidyltransferase-like" evidence="1">
    <location>
        <begin position="20"/>
        <end position="122"/>
    </location>
</feature>
<sequence length="296" mass="34332">MEGDVQLTSVDLLSVDLLEKDTIGAIVYHKSGNQFMGSIIHDFEVFILVVCESEAPERPLKHVKLGEMRCQILHVALSRLWHWLIAGEQCDLVFYLLEGDIIWESGNKIQLLRQEIREFDGQMREQKLFHEFALFLKDYVDAKRYLKEGSVLDAYHSVLNALQHWASIEIIERGAMPSPNVLSQVRLMDKSVYKLYEELIISTETVEQRVELVLLACEFSVMSKMADCSALLFKILRSRSEPWSIHELLNHPELKHVQYELPLVLRKLVYRSYVKETTVRRNSSNECGKELCYTAN</sequence>